<dbReference type="EMBL" id="CP061800">
    <property type="protein sequence ID" value="QTA84652.1"/>
    <property type="molecule type" value="Genomic_DNA"/>
</dbReference>
<accession>A0A975BFQ1</accession>
<dbReference type="KEGG" id="dmm:dnm_006510"/>
<feature type="chain" id="PRO_5036733856" description="Lipoprotein" evidence="1">
    <location>
        <begin position="27"/>
        <end position="523"/>
    </location>
</feature>
<feature type="signal peptide" evidence="1">
    <location>
        <begin position="1"/>
        <end position="26"/>
    </location>
</feature>
<dbReference type="Proteomes" id="UP000663722">
    <property type="component" value="Chromosome"/>
</dbReference>
<dbReference type="PROSITE" id="PS51257">
    <property type="entry name" value="PROKAR_LIPOPROTEIN"/>
    <property type="match status" value="1"/>
</dbReference>
<gene>
    <name evidence="2" type="ORF">dnm_006510</name>
</gene>
<evidence type="ECO:0000313" key="3">
    <source>
        <dbReference type="Proteomes" id="UP000663722"/>
    </source>
</evidence>
<evidence type="ECO:0000313" key="2">
    <source>
        <dbReference type="EMBL" id="QTA84652.1"/>
    </source>
</evidence>
<name>A0A975BFQ1_9BACT</name>
<keyword evidence="1" id="KW-0732">Signal</keyword>
<sequence>MKKIVFMAIALLILSACSTMQPPRYAISVDNIQQLKNYEGVKTEVVSLNQSANFSSNCRLMGPIEPADGLTIPQFICKALNDEFKMAGLYSTDGIKLSGDITKIEFSSMDGLTNGYWDIGLRLNSSNGKSLSVSNKYTFKSGFDAITACNATADALSPAVQDLIKTMVINPEFGKLLKYSPSSLSATKDNEKMIVSKETDILGWEKAKWGMKQFEVAEIYEAEWAEDDPPRCFMKDKAKVKGYELKIGFWFDKRGSTGKLNKVKLVSSISNARDDTYFDNLINYYVEKYGKPDSSEAGSLGQKTKSWLKKSGQIKITKAPAGKPGDMVILFSIEYSPNLENGIEQKKISLPVHNSEFDFRKVRWGMTKRKVMESEPLKPIVDNESSLFYKTEIISKDVMLSYDFVQNKLVRAVYQLKERHTNKNKYLQDYENFKKVITQKYGPPQIDRYKWVNDLYKKDRSKYGMALSVGHLIGGAVWETELSEISVSISGDNFKISCLVVYKSKSLAHLQEKKDAQKAMENF</sequence>
<dbReference type="AlphaFoldDB" id="A0A975BFQ1"/>
<proteinExistence type="predicted"/>
<protein>
    <recommendedName>
        <fullName evidence="4">Lipoprotein</fullName>
    </recommendedName>
</protein>
<evidence type="ECO:0000256" key="1">
    <source>
        <dbReference type="SAM" id="SignalP"/>
    </source>
</evidence>
<dbReference type="RefSeq" id="WP_207681056.1">
    <property type="nucleotide sequence ID" value="NZ_CP061800.1"/>
</dbReference>
<reference evidence="2" key="1">
    <citation type="journal article" date="2021" name="Microb. Physiol.">
        <title>Proteogenomic Insights into the Physiology of Marine, Sulfate-Reducing, Filamentous Desulfonema limicola and Desulfonema magnum.</title>
        <authorList>
            <person name="Schnaars V."/>
            <person name="Wohlbrand L."/>
            <person name="Scheve S."/>
            <person name="Hinrichs C."/>
            <person name="Reinhardt R."/>
            <person name="Rabus R."/>
        </authorList>
    </citation>
    <scope>NUCLEOTIDE SEQUENCE</scope>
    <source>
        <strain evidence="2">4be13</strain>
    </source>
</reference>
<evidence type="ECO:0008006" key="4">
    <source>
        <dbReference type="Google" id="ProtNLM"/>
    </source>
</evidence>
<organism evidence="2 3">
    <name type="scientific">Desulfonema magnum</name>
    <dbReference type="NCBI Taxonomy" id="45655"/>
    <lineage>
        <taxon>Bacteria</taxon>
        <taxon>Pseudomonadati</taxon>
        <taxon>Thermodesulfobacteriota</taxon>
        <taxon>Desulfobacteria</taxon>
        <taxon>Desulfobacterales</taxon>
        <taxon>Desulfococcaceae</taxon>
        <taxon>Desulfonema</taxon>
    </lineage>
</organism>
<keyword evidence="3" id="KW-1185">Reference proteome</keyword>